<feature type="domain" description="N-terminal" evidence="2">
    <location>
        <begin position="52"/>
        <end position="95"/>
    </location>
</feature>
<evidence type="ECO:0000256" key="1">
    <source>
        <dbReference type="SAM" id="Coils"/>
    </source>
</evidence>
<accession>A0A9Q3YLE5</accession>
<evidence type="ECO:0000259" key="3">
    <source>
        <dbReference type="Pfam" id="PF18818"/>
    </source>
</evidence>
<dbReference type="InterPro" id="IPR013610">
    <property type="entry name" value="ArdC_N"/>
</dbReference>
<dbReference type="RefSeq" id="WP_182020521.1">
    <property type="nucleotide sequence ID" value="NZ_CAJDZF010000002.1"/>
</dbReference>
<feature type="coiled-coil region" evidence="1">
    <location>
        <begin position="424"/>
        <end position="451"/>
    </location>
</feature>
<dbReference type="InterPro" id="IPR041459">
    <property type="entry name" value="MPTase-PolyVal"/>
</dbReference>
<comment type="caution">
    <text evidence="4">The sequence shown here is derived from an EMBL/GenBank/DDBJ whole genome shotgun (WGS) entry which is preliminary data.</text>
</comment>
<dbReference type="GO" id="GO:0003697">
    <property type="term" value="F:single-stranded DNA binding"/>
    <property type="evidence" value="ECO:0007669"/>
    <property type="project" value="InterPro"/>
</dbReference>
<evidence type="ECO:0000259" key="2">
    <source>
        <dbReference type="Pfam" id="PF08401"/>
    </source>
</evidence>
<dbReference type="Proteomes" id="UP000726777">
    <property type="component" value="Unassembled WGS sequence"/>
</dbReference>
<sequence>MDKSKSSATHTNEKKSQQDLILDRLFDYFSKPKGEKPTSDSDIEVSFYKSALNALPKNFHNNNYNGVNIVMLLMAQEESATKVPIYATFKQASALLEQNKQHLPPKSDDFDPDKPLKGIKLNAQVVKYLESYKKDGEVISKSQFEKGTKGLSFKQMKDKGYEVRKGLRGYKVFPIEKIKHLLPQSFINQRDYFAKQQALEAQTMSPEMEDQRFIEQAQLIIDAMGVPIIERNEDRAYYSPNQHSIIVPPRNKFKSDKAFFAVVLHELSHSTAKALGREINHPFGSASYAKEELIAETATMFMCLDEGLETFHSHAKYLESWANNFVDKKRTLLSICKQAKDVQQYIADKVASHKLKLANQATYSIPNELDTRIDFDEQYHQELNEFINTQSRSYGLMIPLKNQRIVGFNQLDKGLAVYTDKKCINVYGTAAKNLEKKLSELEVKQELCNCTSLGDELGLDLSDKFKRSSKLSL</sequence>
<dbReference type="EMBL" id="JACVHL010000006">
    <property type="protein sequence ID" value="MCC3804975.1"/>
    <property type="molecule type" value="Genomic_DNA"/>
</dbReference>
<name>A0A9Q3YLE5_VIBPH</name>
<gene>
    <name evidence="4" type="ORF">IB292_07965</name>
</gene>
<dbReference type="Pfam" id="PF08401">
    <property type="entry name" value="ArdcN"/>
    <property type="match status" value="1"/>
</dbReference>
<protein>
    <submittedName>
        <fullName evidence="4">DUF1738 domain-containing protein</fullName>
    </submittedName>
</protein>
<dbReference type="AlphaFoldDB" id="A0A9Q3YLE5"/>
<proteinExistence type="predicted"/>
<reference evidence="4" key="1">
    <citation type="submission" date="2020-09" db="EMBL/GenBank/DDBJ databases">
        <title>Genome sequence of Vibrio parahaemolyticus isolates.</title>
        <authorList>
            <person name="Hammerl J.A."/>
            <person name="Strauch E."/>
        </authorList>
    </citation>
    <scope>NUCLEOTIDE SEQUENCE</scope>
    <source>
        <strain evidence="4">17-VB00146</strain>
    </source>
</reference>
<organism evidence="4 5">
    <name type="scientific">Vibrio parahaemolyticus</name>
    <dbReference type="NCBI Taxonomy" id="670"/>
    <lineage>
        <taxon>Bacteria</taxon>
        <taxon>Pseudomonadati</taxon>
        <taxon>Pseudomonadota</taxon>
        <taxon>Gammaproteobacteria</taxon>
        <taxon>Vibrionales</taxon>
        <taxon>Vibrionaceae</taxon>
        <taxon>Vibrio</taxon>
    </lineage>
</organism>
<feature type="domain" description="Polyvalent protein metallopeptidase" evidence="3">
    <location>
        <begin position="215"/>
        <end position="334"/>
    </location>
</feature>
<dbReference type="Pfam" id="PF18818">
    <property type="entry name" value="MPTase-PolyVal"/>
    <property type="match status" value="1"/>
</dbReference>
<evidence type="ECO:0000313" key="5">
    <source>
        <dbReference type="Proteomes" id="UP000726777"/>
    </source>
</evidence>
<evidence type="ECO:0000313" key="4">
    <source>
        <dbReference type="EMBL" id="MCC3804975.1"/>
    </source>
</evidence>
<keyword evidence="1" id="KW-0175">Coiled coil</keyword>